<evidence type="ECO:0000313" key="1">
    <source>
        <dbReference type="EMBL" id="MBD8081973.1"/>
    </source>
</evidence>
<keyword evidence="2" id="KW-1185">Reference proteome</keyword>
<gene>
    <name evidence="1" type="ORF">IC610_05985</name>
</gene>
<proteinExistence type="predicted"/>
<comment type="caution">
    <text evidence="1">The sequence shown here is derived from an EMBL/GenBank/DDBJ whole genome shotgun (WGS) entry which is preliminary data.</text>
</comment>
<accession>A0ABR8ZAU6</accession>
<protein>
    <submittedName>
        <fullName evidence="1">Uncharacterized protein</fullName>
    </submittedName>
</protein>
<organism evidence="1 2">
    <name type="scientific">Chryseobacterium caseinilyticum</name>
    <dbReference type="NCBI Taxonomy" id="2771428"/>
    <lineage>
        <taxon>Bacteria</taxon>
        <taxon>Pseudomonadati</taxon>
        <taxon>Bacteroidota</taxon>
        <taxon>Flavobacteriia</taxon>
        <taxon>Flavobacteriales</taxon>
        <taxon>Weeksellaceae</taxon>
        <taxon>Chryseobacterium group</taxon>
        <taxon>Chryseobacterium</taxon>
    </lineage>
</organism>
<dbReference type="Proteomes" id="UP000637299">
    <property type="component" value="Unassembled WGS sequence"/>
</dbReference>
<evidence type="ECO:0000313" key="2">
    <source>
        <dbReference type="Proteomes" id="UP000637299"/>
    </source>
</evidence>
<name>A0ABR8ZAU6_9FLAO</name>
<sequence length="105" mass="12413">MIPTYRCGTRKAIDELAAELNLRIENWMQDWPIEVVSPADIDVYIDHYHKLTDDDKKFVLMQGILDTTEYQPTEELFLKYCSQVNQILEADFHLHAYTIFLLHLP</sequence>
<dbReference type="EMBL" id="JACYFS010000001">
    <property type="protein sequence ID" value="MBD8081973.1"/>
    <property type="molecule type" value="Genomic_DNA"/>
</dbReference>
<reference evidence="1 2" key="1">
    <citation type="submission" date="2020-09" db="EMBL/GenBank/DDBJ databases">
        <title>Genome seq and assembly of Chryseobacterium sp.</title>
        <authorList>
            <person name="Chhetri G."/>
        </authorList>
    </citation>
    <scope>NUCLEOTIDE SEQUENCE [LARGE SCALE GENOMIC DNA]</scope>
    <source>
        <strain evidence="1 2">GCR10</strain>
    </source>
</reference>
<dbReference type="RefSeq" id="WP_191735654.1">
    <property type="nucleotide sequence ID" value="NZ_JACYFS010000001.1"/>
</dbReference>